<keyword evidence="2" id="KW-0812">Transmembrane</keyword>
<accession>H2YLP7</accession>
<dbReference type="GO" id="GO:0005640">
    <property type="term" value="C:nuclear outer membrane"/>
    <property type="evidence" value="ECO:0007669"/>
    <property type="project" value="TreeGrafter"/>
</dbReference>
<evidence type="ECO:0000256" key="1">
    <source>
        <dbReference type="ARBA" id="ARBA00004370"/>
    </source>
</evidence>
<dbReference type="Pfam" id="PF00435">
    <property type="entry name" value="Spectrin"/>
    <property type="match status" value="1"/>
</dbReference>
<comment type="subcellular location">
    <subcellularLocation>
        <location evidence="1">Membrane</location>
    </subcellularLocation>
</comment>
<evidence type="ECO:0000256" key="6">
    <source>
        <dbReference type="SAM" id="MobiDB-lite"/>
    </source>
</evidence>
<dbReference type="eggNOG" id="KOG0516">
    <property type="taxonomic scope" value="Eukaryota"/>
</dbReference>
<keyword evidence="4" id="KW-1133">Transmembrane helix</keyword>
<evidence type="ECO:0008006" key="9">
    <source>
        <dbReference type="Google" id="ProtNLM"/>
    </source>
</evidence>
<dbReference type="InterPro" id="IPR052403">
    <property type="entry name" value="LINC-complex_assoc"/>
</dbReference>
<name>H2YLP7_CIOSA</name>
<dbReference type="Proteomes" id="UP000007875">
    <property type="component" value="Unassembled WGS sequence"/>
</dbReference>
<feature type="compositionally biased region" description="Acidic residues" evidence="6">
    <location>
        <begin position="1"/>
        <end position="10"/>
    </location>
</feature>
<keyword evidence="5" id="KW-0472">Membrane</keyword>
<dbReference type="InterPro" id="IPR002017">
    <property type="entry name" value="Spectrin_repeat"/>
</dbReference>
<dbReference type="SMART" id="SM00150">
    <property type="entry name" value="SPEC"/>
    <property type="match status" value="1"/>
</dbReference>
<reference evidence="8" key="1">
    <citation type="submission" date="2003-08" db="EMBL/GenBank/DDBJ databases">
        <authorList>
            <person name="Birren B."/>
            <person name="Nusbaum C."/>
            <person name="Abebe A."/>
            <person name="Abouelleil A."/>
            <person name="Adekoya E."/>
            <person name="Ait-zahra M."/>
            <person name="Allen N."/>
            <person name="Allen T."/>
            <person name="An P."/>
            <person name="Anderson M."/>
            <person name="Anderson S."/>
            <person name="Arachchi H."/>
            <person name="Armbruster J."/>
            <person name="Bachantsang P."/>
            <person name="Baldwin J."/>
            <person name="Barry A."/>
            <person name="Bayul T."/>
            <person name="Blitshsteyn B."/>
            <person name="Bloom T."/>
            <person name="Blye J."/>
            <person name="Boguslavskiy L."/>
            <person name="Borowsky M."/>
            <person name="Boukhgalter B."/>
            <person name="Brunache A."/>
            <person name="Butler J."/>
            <person name="Calixte N."/>
            <person name="Calvo S."/>
            <person name="Camarata J."/>
            <person name="Campo K."/>
            <person name="Chang J."/>
            <person name="Cheshatsang Y."/>
            <person name="Citroen M."/>
            <person name="Collymore A."/>
            <person name="Considine T."/>
            <person name="Cook A."/>
            <person name="Cooke P."/>
            <person name="Corum B."/>
            <person name="Cuomo C."/>
            <person name="David R."/>
            <person name="Dawoe T."/>
            <person name="Degray S."/>
            <person name="Dodge S."/>
            <person name="Dooley K."/>
            <person name="Dorje P."/>
            <person name="Dorjee K."/>
            <person name="Dorris L."/>
            <person name="Duffey N."/>
            <person name="Dupes A."/>
            <person name="Elkins T."/>
            <person name="Engels R."/>
            <person name="Erickson J."/>
            <person name="Farina A."/>
            <person name="Faro S."/>
            <person name="Ferreira P."/>
            <person name="Fischer H."/>
            <person name="Fitzgerald M."/>
            <person name="Foley K."/>
            <person name="Gage D."/>
            <person name="Galagan J."/>
            <person name="Gearin G."/>
            <person name="Gnerre S."/>
            <person name="Gnirke A."/>
            <person name="Goyette A."/>
            <person name="Graham J."/>
            <person name="Grandbois E."/>
            <person name="Gyaltsen K."/>
            <person name="Hafez N."/>
            <person name="Hagopian D."/>
            <person name="Hagos B."/>
            <person name="Hall J."/>
            <person name="Hatcher B."/>
            <person name="Heller A."/>
            <person name="Higgins H."/>
            <person name="Honan T."/>
            <person name="Horn A."/>
            <person name="Houde N."/>
            <person name="Hughes L."/>
            <person name="Hulme W."/>
            <person name="Husby E."/>
            <person name="Iliev I."/>
            <person name="Jaffe D."/>
            <person name="Jones C."/>
            <person name="Kamal M."/>
            <person name="Kamat A."/>
            <person name="Kamvysselis M."/>
            <person name="Karlsson E."/>
            <person name="Kells C."/>
            <person name="Kieu A."/>
            <person name="Kisner P."/>
            <person name="Kodira C."/>
            <person name="Kulbokas E."/>
            <person name="Labutti K."/>
            <person name="Lama D."/>
            <person name="Landers T."/>
            <person name="Leger J."/>
            <person name="Levine S."/>
            <person name="Lewis D."/>
            <person name="Lewis T."/>
            <person name="Lindblad-toh K."/>
            <person name="Liu X."/>
            <person name="Lokyitsang T."/>
            <person name="Lokyitsang Y."/>
            <person name="Lucien O."/>
            <person name="Lui A."/>
            <person name="Ma L.J."/>
            <person name="Mabbitt R."/>
            <person name="Macdonald J."/>
            <person name="Maclean C."/>
            <person name="Major J."/>
            <person name="Manning J."/>
            <person name="Marabella R."/>
            <person name="Maru K."/>
            <person name="Matthews C."/>
            <person name="Mauceli E."/>
            <person name="Mccarthy M."/>
            <person name="Mcdonough S."/>
            <person name="Mcghee T."/>
            <person name="Meldrim J."/>
            <person name="Meneus L."/>
            <person name="Mesirov J."/>
            <person name="Mihalev A."/>
            <person name="Mihova T."/>
            <person name="Mikkelsen T."/>
            <person name="Mlenga V."/>
            <person name="Moru K."/>
            <person name="Mozes J."/>
            <person name="Mulrain L."/>
            <person name="Munson G."/>
            <person name="Naylor J."/>
            <person name="Newes C."/>
            <person name="Nguyen C."/>
            <person name="Nguyen N."/>
            <person name="Nguyen T."/>
            <person name="Nicol R."/>
            <person name="Nielsen C."/>
            <person name="Nizzari M."/>
            <person name="Norbu C."/>
            <person name="Norbu N."/>
            <person name="O'donnell P."/>
            <person name="Okoawo O."/>
            <person name="O'leary S."/>
            <person name="Omotosho B."/>
            <person name="O'neill K."/>
            <person name="Osman S."/>
            <person name="Parker S."/>
            <person name="Perrin D."/>
            <person name="Phunkhang P."/>
            <person name="Piqani B."/>
            <person name="Purcell S."/>
            <person name="Rachupka T."/>
            <person name="Ramasamy U."/>
            <person name="Rameau R."/>
            <person name="Ray V."/>
            <person name="Raymond C."/>
            <person name="Retta R."/>
            <person name="Richardson S."/>
            <person name="Rise C."/>
            <person name="Rodriguez J."/>
            <person name="Rogers J."/>
            <person name="Rogov P."/>
            <person name="Rutman M."/>
            <person name="Schupbach R."/>
            <person name="Seaman C."/>
            <person name="Settipalli S."/>
            <person name="Sharpe T."/>
            <person name="Sheridan J."/>
            <person name="Sherpa N."/>
            <person name="Shi J."/>
            <person name="Smirnov S."/>
            <person name="Smith C."/>
            <person name="Sougnez C."/>
            <person name="Spencer B."/>
            <person name="Stalker J."/>
            <person name="Stange-thomann N."/>
            <person name="Stavropoulos S."/>
            <person name="Stetson K."/>
            <person name="Stone C."/>
            <person name="Stone S."/>
            <person name="Stubbs M."/>
            <person name="Talamas J."/>
            <person name="Tchuinga P."/>
            <person name="Tenzing P."/>
            <person name="Tesfaye S."/>
            <person name="Theodore J."/>
            <person name="Thoulutsang Y."/>
            <person name="Topham K."/>
            <person name="Towey S."/>
            <person name="Tsamla T."/>
            <person name="Tsomo N."/>
            <person name="Vallee D."/>
            <person name="Vassiliev H."/>
            <person name="Venkataraman V."/>
            <person name="Vinson J."/>
            <person name="Vo A."/>
            <person name="Wade C."/>
            <person name="Wang S."/>
            <person name="Wangchuk T."/>
            <person name="Wangdi T."/>
            <person name="Whittaker C."/>
            <person name="Wilkinson J."/>
            <person name="Wu Y."/>
            <person name="Wyman D."/>
            <person name="Yadav S."/>
            <person name="Yang S."/>
            <person name="Yang X."/>
            <person name="Yeager S."/>
            <person name="Yee E."/>
            <person name="Young G."/>
            <person name="Zainoun J."/>
            <person name="Zembeck L."/>
            <person name="Zimmer A."/>
            <person name="Zody M."/>
            <person name="Lander E."/>
        </authorList>
    </citation>
    <scope>NUCLEOTIDE SEQUENCE [LARGE SCALE GENOMIC DNA]</scope>
</reference>
<reference evidence="7" key="2">
    <citation type="submission" date="2025-08" db="UniProtKB">
        <authorList>
            <consortium name="Ensembl"/>
        </authorList>
    </citation>
    <scope>IDENTIFICATION</scope>
</reference>
<dbReference type="GO" id="GO:0005737">
    <property type="term" value="C:cytoplasm"/>
    <property type="evidence" value="ECO:0007669"/>
    <property type="project" value="TreeGrafter"/>
</dbReference>
<evidence type="ECO:0000256" key="2">
    <source>
        <dbReference type="ARBA" id="ARBA00022692"/>
    </source>
</evidence>
<dbReference type="AlphaFoldDB" id="H2YLP7"/>
<feature type="region of interest" description="Disordered" evidence="6">
    <location>
        <begin position="1"/>
        <end position="97"/>
    </location>
</feature>
<evidence type="ECO:0000256" key="4">
    <source>
        <dbReference type="ARBA" id="ARBA00022989"/>
    </source>
</evidence>
<dbReference type="GO" id="GO:0034993">
    <property type="term" value="C:meiotic nuclear membrane microtubule tethering complex"/>
    <property type="evidence" value="ECO:0007669"/>
    <property type="project" value="TreeGrafter"/>
</dbReference>
<evidence type="ECO:0000313" key="7">
    <source>
        <dbReference type="Ensembl" id="ENSCSAVP00000006249.1"/>
    </source>
</evidence>
<proteinExistence type="predicted"/>
<dbReference type="InParanoid" id="H2YLP7"/>
<evidence type="ECO:0000313" key="8">
    <source>
        <dbReference type="Proteomes" id="UP000007875"/>
    </source>
</evidence>
<dbReference type="PANTHER" id="PTHR47535">
    <property type="entry name" value="MUSCLE-SPECIFIC PROTEIN 300 KDA, ISOFORM G"/>
    <property type="match status" value="1"/>
</dbReference>
<sequence>MDSLEWDDYDISQSEIETKLASGEMTDDDSIPELSPFETRDAQIPTNQTEALLPTEPKSPQTEKPTKRTNVVDIRDLDTDARLKKPRTSDKMSEPQRQQLNNDLNDVLAWLDKVKCDLTTVCDCVTMRELELSLAELKELQKQIESRNPIVKSIRILATPLSRNDGEMKTKLHRLEQGWDRVNNSANQWRETLQSCFSDSKALRTDVAKIRERSTHLDQQREDLASVVKTFDSPLSIPLATLRKTHKDLVQIRFEVLEDRAQVASLQEMSHQLFLVDARYRGASSPPVDAAADTCDKLNDLGGRLRALLDRVTDDIHVAESALQRERHRVRDEASSNSDLDSLTSESSLRSATPIKLKMLRRKIWKKQNLKSYPHLWMLTS</sequence>
<evidence type="ECO:0000256" key="5">
    <source>
        <dbReference type="ARBA" id="ARBA00023136"/>
    </source>
</evidence>
<evidence type="ECO:0000256" key="3">
    <source>
        <dbReference type="ARBA" id="ARBA00022737"/>
    </source>
</evidence>
<dbReference type="HOGENOM" id="CLU_725533_0_0_1"/>
<dbReference type="Ensembl" id="ENSCSAVT00000006328.1">
    <property type="protein sequence ID" value="ENSCSAVP00000006249.1"/>
    <property type="gene ID" value="ENSCSAVG00000003733.1"/>
</dbReference>
<keyword evidence="3" id="KW-0677">Repeat</keyword>
<feature type="compositionally biased region" description="Basic and acidic residues" evidence="6">
    <location>
        <begin position="73"/>
        <end position="94"/>
    </location>
</feature>
<organism evidence="7 8">
    <name type="scientific">Ciona savignyi</name>
    <name type="common">Pacific transparent sea squirt</name>
    <dbReference type="NCBI Taxonomy" id="51511"/>
    <lineage>
        <taxon>Eukaryota</taxon>
        <taxon>Metazoa</taxon>
        <taxon>Chordata</taxon>
        <taxon>Tunicata</taxon>
        <taxon>Ascidiacea</taxon>
        <taxon>Phlebobranchia</taxon>
        <taxon>Cionidae</taxon>
        <taxon>Ciona</taxon>
    </lineage>
</organism>
<dbReference type="InterPro" id="IPR018159">
    <property type="entry name" value="Spectrin/alpha-actinin"/>
</dbReference>
<dbReference type="Gene3D" id="1.20.58.60">
    <property type="match status" value="1"/>
</dbReference>
<dbReference type="GO" id="GO:0007097">
    <property type="term" value="P:nuclear migration"/>
    <property type="evidence" value="ECO:0007669"/>
    <property type="project" value="TreeGrafter"/>
</dbReference>
<protein>
    <recommendedName>
        <fullName evidence="9">KASH domain-containing protein</fullName>
    </recommendedName>
</protein>
<dbReference type="SUPFAM" id="SSF46966">
    <property type="entry name" value="Spectrin repeat"/>
    <property type="match status" value="1"/>
</dbReference>
<dbReference type="GO" id="GO:0051015">
    <property type="term" value="F:actin filament binding"/>
    <property type="evidence" value="ECO:0007669"/>
    <property type="project" value="TreeGrafter"/>
</dbReference>
<keyword evidence="8" id="KW-1185">Reference proteome</keyword>
<reference evidence="7" key="3">
    <citation type="submission" date="2025-09" db="UniProtKB">
        <authorList>
            <consortium name="Ensembl"/>
        </authorList>
    </citation>
    <scope>IDENTIFICATION</scope>
</reference>
<dbReference type="STRING" id="51511.ENSCSAVP00000006249"/>
<dbReference type="PANTHER" id="PTHR47535:SF1">
    <property type="entry name" value="NESPRIN-1"/>
    <property type="match status" value="1"/>
</dbReference>